<dbReference type="InterPro" id="IPR011078">
    <property type="entry name" value="PyrdxlP_homeostasis"/>
</dbReference>
<dbReference type="SUPFAM" id="SSF51419">
    <property type="entry name" value="PLP-binding barrel"/>
    <property type="match status" value="1"/>
</dbReference>
<dbReference type="CDD" id="cd00635">
    <property type="entry name" value="PLPDE_III_YBL036c_like"/>
    <property type="match status" value="1"/>
</dbReference>
<organism evidence="3">
    <name type="scientific">marine metagenome</name>
    <dbReference type="NCBI Taxonomy" id="408172"/>
    <lineage>
        <taxon>unclassified sequences</taxon>
        <taxon>metagenomes</taxon>
        <taxon>ecological metagenomes</taxon>
    </lineage>
</organism>
<dbReference type="NCBIfam" id="TIGR00044">
    <property type="entry name" value="YggS family pyridoxal phosphate-dependent enzyme"/>
    <property type="match status" value="1"/>
</dbReference>
<evidence type="ECO:0000259" key="2">
    <source>
        <dbReference type="Pfam" id="PF01168"/>
    </source>
</evidence>
<dbReference type="PANTHER" id="PTHR10146">
    <property type="entry name" value="PROLINE SYNTHETASE CO-TRANSCRIBED BACTERIAL HOMOLOG PROTEIN"/>
    <property type="match status" value="1"/>
</dbReference>
<dbReference type="HAMAP" id="MF_02087">
    <property type="entry name" value="PLP_homeostasis"/>
    <property type="match status" value="1"/>
</dbReference>
<dbReference type="PANTHER" id="PTHR10146:SF14">
    <property type="entry name" value="PYRIDOXAL PHOSPHATE HOMEOSTASIS PROTEIN"/>
    <property type="match status" value="1"/>
</dbReference>
<accession>A0A381NTD9</accession>
<dbReference type="Pfam" id="PF01168">
    <property type="entry name" value="Ala_racemase_N"/>
    <property type="match status" value="1"/>
</dbReference>
<dbReference type="FunFam" id="3.20.20.10:FF:000018">
    <property type="entry name" value="Pyridoxal phosphate homeostasis protein"/>
    <property type="match status" value="1"/>
</dbReference>
<sequence>MKSNTTMNPSYERRLSKTLPQIHDRIAEATDASGREFESVRLIAVTKAHPVDAVSAALAAGLTDLGENRVEELEEKVREFGRDFATWHMIGHLQSRKARRASQLAHLIQSVDSVKLANRISKFAQEEGITVRILTQVNTSGEHSKSGLDMASAVDDILCVAEFPGIRVEGLMTMAPFGADDKKLISTFRVLRKIHEKLRTQGDVVGPELSMGMTNDFEIAIREGSTMVRVGTALFGART</sequence>
<evidence type="ECO:0000313" key="3">
    <source>
        <dbReference type="EMBL" id="SUZ57820.1"/>
    </source>
</evidence>
<dbReference type="GO" id="GO:0030170">
    <property type="term" value="F:pyridoxal phosphate binding"/>
    <property type="evidence" value="ECO:0007669"/>
    <property type="project" value="InterPro"/>
</dbReference>
<gene>
    <name evidence="3" type="ORF">METZ01_LOCUS10674</name>
</gene>
<keyword evidence="1" id="KW-0663">Pyridoxal phosphate</keyword>
<dbReference type="PIRSF" id="PIRSF004848">
    <property type="entry name" value="YBL036c_PLPDEIII"/>
    <property type="match status" value="1"/>
</dbReference>
<proteinExistence type="inferred from homology"/>
<reference evidence="3" key="1">
    <citation type="submission" date="2018-05" db="EMBL/GenBank/DDBJ databases">
        <authorList>
            <person name="Lanie J.A."/>
            <person name="Ng W.-L."/>
            <person name="Kazmierczak K.M."/>
            <person name="Andrzejewski T.M."/>
            <person name="Davidsen T.M."/>
            <person name="Wayne K.J."/>
            <person name="Tettelin H."/>
            <person name="Glass J.I."/>
            <person name="Rusch D."/>
            <person name="Podicherti R."/>
            <person name="Tsui H.-C.T."/>
            <person name="Winkler M.E."/>
        </authorList>
    </citation>
    <scope>NUCLEOTIDE SEQUENCE</scope>
</reference>
<evidence type="ECO:0000256" key="1">
    <source>
        <dbReference type="ARBA" id="ARBA00022898"/>
    </source>
</evidence>
<dbReference type="InterPro" id="IPR029066">
    <property type="entry name" value="PLP-binding_barrel"/>
</dbReference>
<feature type="domain" description="Alanine racemase N-terminal" evidence="2">
    <location>
        <begin position="39"/>
        <end position="238"/>
    </location>
</feature>
<name>A0A381NTD9_9ZZZZ</name>
<dbReference type="InterPro" id="IPR001608">
    <property type="entry name" value="Ala_racemase_N"/>
</dbReference>
<protein>
    <recommendedName>
        <fullName evidence="2">Alanine racemase N-terminal domain-containing protein</fullName>
    </recommendedName>
</protein>
<dbReference type="Gene3D" id="3.20.20.10">
    <property type="entry name" value="Alanine racemase"/>
    <property type="match status" value="1"/>
</dbReference>
<dbReference type="EMBL" id="UINC01000580">
    <property type="protein sequence ID" value="SUZ57820.1"/>
    <property type="molecule type" value="Genomic_DNA"/>
</dbReference>
<dbReference type="AlphaFoldDB" id="A0A381NTD9"/>